<dbReference type="AlphaFoldDB" id="A0A426RKC0"/>
<dbReference type="PROSITE" id="PS50110">
    <property type="entry name" value="RESPONSE_REGULATORY"/>
    <property type="match status" value="1"/>
</dbReference>
<proteinExistence type="predicted"/>
<dbReference type="EMBL" id="QUSX01000001">
    <property type="protein sequence ID" value="RRQ49431.1"/>
    <property type="molecule type" value="Genomic_DNA"/>
</dbReference>
<organism evidence="4 5">
    <name type="scientific">Maribacter algicola</name>
    <dbReference type="NCBI Taxonomy" id="2498892"/>
    <lineage>
        <taxon>Bacteria</taxon>
        <taxon>Pseudomonadati</taxon>
        <taxon>Bacteroidota</taxon>
        <taxon>Flavobacteriia</taxon>
        <taxon>Flavobacteriales</taxon>
        <taxon>Flavobacteriaceae</taxon>
        <taxon>Maribacter</taxon>
    </lineage>
</organism>
<evidence type="ECO:0000256" key="2">
    <source>
        <dbReference type="PROSITE-ProRule" id="PRU00169"/>
    </source>
</evidence>
<feature type="modified residue" description="4-aspartylphosphate" evidence="2">
    <location>
        <position position="85"/>
    </location>
</feature>
<reference evidence="5" key="1">
    <citation type="submission" date="2018-12" db="EMBL/GenBank/DDBJ databases">
        <title>Maribacter lutimaris sp. nov., isolated from marine sediment.</title>
        <authorList>
            <person name="Kim K.K."/>
        </authorList>
    </citation>
    <scope>NUCLEOTIDE SEQUENCE [LARGE SCALE GENOMIC DNA]</scope>
    <source>
        <strain evidence="5">PoM-212</strain>
    </source>
</reference>
<dbReference type="Gene3D" id="3.40.50.2300">
    <property type="match status" value="1"/>
</dbReference>
<sequence length="161" mass="18233">MVHIIWQFIFKNHFVFPDGLSSQSQILIVGMQIHLVIVDDSNIWLNIAEKLARSNPFIASVSTYNDPMDAWIYLQTSKSNVLMTDIEMPMLDGFSFVAMFGRKLQIISSSTREEFAKHIMKLGCSNFLSKPFSKDAFDGAIADIYQKASSTRPKKVVKTFG</sequence>
<evidence type="ECO:0000313" key="4">
    <source>
        <dbReference type="EMBL" id="RRQ49431.1"/>
    </source>
</evidence>
<dbReference type="InterPro" id="IPR050595">
    <property type="entry name" value="Bact_response_regulator"/>
</dbReference>
<name>A0A426RKC0_9FLAO</name>
<dbReference type="SMART" id="SM00448">
    <property type="entry name" value="REC"/>
    <property type="match status" value="1"/>
</dbReference>
<dbReference type="CDD" id="cd00156">
    <property type="entry name" value="REC"/>
    <property type="match status" value="1"/>
</dbReference>
<comment type="caution">
    <text evidence="4">The sequence shown here is derived from an EMBL/GenBank/DDBJ whole genome shotgun (WGS) entry which is preliminary data.</text>
</comment>
<feature type="domain" description="Response regulatory" evidence="3">
    <location>
        <begin position="34"/>
        <end position="145"/>
    </location>
</feature>
<keyword evidence="1 2" id="KW-0597">Phosphoprotein</keyword>
<dbReference type="InterPro" id="IPR001789">
    <property type="entry name" value="Sig_transdc_resp-reg_receiver"/>
</dbReference>
<evidence type="ECO:0000259" key="3">
    <source>
        <dbReference type="PROSITE" id="PS50110"/>
    </source>
</evidence>
<protein>
    <submittedName>
        <fullName evidence="4">Response regulator</fullName>
    </submittedName>
</protein>
<evidence type="ECO:0000256" key="1">
    <source>
        <dbReference type="ARBA" id="ARBA00022553"/>
    </source>
</evidence>
<dbReference type="SUPFAM" id="SSF52172">
    <property type="entry name" value="CheY-like"/>
    <property type="match status" value="1"/>
</dbReference>
<dbReference type="InterPro" id="IPR011006">
    <property type="entry name" value="CheY-like_superfamily"/>
</dbReference>
<dbReference type="PANTHER" id="PTHR44591:SF3">
    <property type="entry name" value="RESPONSE REGULATORY DOMAIN-CONTAINING PROTEIN"/>
    <property type="match status" value="1"/>
</dbReference>
<dbReference type="Pfam" id="PF00072">
    <property type="entry name" value="Response_reg"/>
    <property type="match status" value="1"/>
</dbReference>
<evidence type="ECO:0000313" key="5">
    <source>
        <dbReference type="Proteomes" id="UP000286990"/>
    </source>
</evidence>
<gene>
    <name evidence="4" type="ORF">DZC72_02095</name>
</gene>
<dbReference type="GO" id="GO:0000160">
    <property type="term" value="P:phosphorelay signal transduction system"/>
    <property type="evidence" value="ECO:0007669"/>
    <property type="project" value="InterPro"/>
</dbReference>
<dbReference type="Proteomes" id="UP000286990">
    <property type="component" value="Unassembled WGS sequence"/>
</dbReference>
<dbReference type="PANTHER" id="PTHR44591">
    <property type="entry name" value="STRESS RESPONSE REGULATOR PROTEIN 1"/>
    <property type="match status" value="1"/>
</dbReference>
<accession>A0A426RKC0</accession>
<keyword evidence="5" id="KW-1185">Reference proteome</keyword>